<evidence type="ECO:0000313" key="3">
    <source>
        <dbReference type="EMBL" id="RAJ88200.1"/>
    </source>
</evidence>
<feature type="signal peptide" evidence="2">
    <location>
        <begin position="1"/>
        <end position="19"/>
    </location>
</feature>
<evidence type="ECO:0000256" key="2">
    <source>
        <dbReference type="SAM" id="SignalP"/>
    </source>
</evidence>
<protein>
    <recommendedName>
        <fullName evidence="5">Adhesin domain-containing protein</fullName>
    </recommendedName>
</protein>
<sequence>MKRKFSFLLCLLLPLLALGNTGDEAFKRTEVKTYSVSNGAQLKVSNKYGQIVIHTWNKNEIKATVTITGFGKSDAESQNIVSSVSISGKQVDNSVSLSTDYNPGGSGSRWFNFGSNKNSKDYVSIDYDIYVPQSLQMAFFDNNFGDLVVGDKITFPIKFTLNYGNYDIRDAGDVQLTVNYCSKGRIGKAGAVNLRSNYSDMKAESIRSLSAVSTYSTCAIGAVGDATIKATYDDYKLEDVGSLNLVGTYTDVVAAGLREDLTATLTYGDLKVRKIATTFKGANIRMTYSDAKLTFARRVPLQLDFHFVYGGIKTGSMELKNVISDKKSVKWDYTALANGGTEQSPKIRASGTNGDISIDVE</sequence>
<dbReference type="EMBL" id="QLMA01000001">
    <property type="protein sequence ID" value="RAJ88200.1"/>
    <property type="molecule type" value="Genomic_DNA"/>
</dbReference>
<feature type="region of interest" description="Disordered" evidence="1">
    <location>
        <begin position="341"/>
        <end position="361"/>
    </location>
</feature>
<dbReference type="Proteomes" id="UP000249819">
    <property type="component" value="Unassembled WGS sequence"/>
</dbReference>
<dbReference type="OrthoDB" id="1117657at2"/>
<dbReference type="RefSeq" id="WP_111590844.1">
    <property type="nucleotide sequence ID" value="NZ_QLMA01000001.1"/>
</dbReference>
<feature type="compositionally biased region" description="Polar residues" evidence="1">
    <location>
        <begin position="341"/>
        <end position="355"/>
    </location>
</feature>
<feature type="chain" id="PRO_5016392798" description="Adhesin domain-containing protein" evidence="2">
    <location>
        <begin position="20"/>
        <end position="361"/>
    </location>
</feature>
<evidence type="ECO:0000256" key="1">
    <source>
        <dbReference type="SAM" id="MobiDB-lite"/>
    </source>
</evidence>
<reference evidence="3 4" key="1">
    <citation type="submission" date="2018-06" db="EMBL/GenBank/DDBJ databases">
        <title>Genomic Encyclopedia of Archaeal and Bacterial Type Strains, Phase II (KMG-II): from individual species to whole genera.</title>
        <authorList>
            <person name="Goeker M."/>
        </authorList>
    </citation>
    <scope>NUCLEOTIDE SEQUENCE [LARGE SCALE GENOMIC DNA]</scope>
    <source>
        <strain evidence="3 4">DSM 29821</strain>
    </source>
</reference>
<evidence type="ECO:0008006" key="5">
    <source>
        <dbReference type="Google" id="ProtNLM"/>
    </source>
</evidence>
<keyword evidence="2" id="KW-0732">Signal</keyword>
<evidence type="ECO:0000313" key="4">
    <source>
        <dbReference type="Proteomes" id="UP000249819"/>
    </source>
</evidence>
<organism evidence="3 4">
    <name type="scientific">Chitinophaga dinghuensis</name>
    <dbReference type="NCBI Taxonomy" id="1539050"/>
    <lineage>
        <taxon>Bacteria</taxon>
        <taxon>Pseudomonadati</taxon>
        <taxon>Bacteroidota</taxon>
        <taxon>Chitinophagia</taxon>
        <taxon>Chitinophagales</taxon>
        <taxon>Chitinophagaceae</taxon>
        <taxon>Chitinophaga</taxon>
    </lineage>
</organism>
<comment type="caution">
    <text evidence="3">The sequence shown here is derived from an EMBL/GenBank/DDBJ whole genome shotgun (WGS) entry which is preliminary data.</text>
</comment>
<keyword evidence="4" id="KW-1185">Reference proteome</keyword>
<gene>
    <name evidence="3" type="ORF">CLV59_101967</name>
</gene>
<name>A0A327WFT3_9BACT</name>
<proteinExistence type="predicted"/>
<dbReference type="AlphaFoldDB" id="A0A327WFT3"/>
<accession>A0A327WFT3</accession>